<name>A0A1V8TVE8_9PEZI</name>
<keyword evidence="4" id="KW-1185">Reference proteome</keyword>
<dbReference type="Pfam" id="PF03803">
    <property type="entry name" value="Scramblase"/>
    <property type="match status" value="2"/>
</dbReference>
<dbReference type="PANTHER" id="PTHR23248:SF9">
    <property type="entry name" value="PHOSPHOLIPID SCRAMBLASE"/>
    <property type="match status" value="1"/>
</dbReference>
<evidence type="ECO:0000256" key="2">
    <source>
        <dbReference type="SAM" id="MobiDB-lite"/>
    </source>
</evidence>
<dbReference type="Proteomes" id="UP000192596">
    <property type="component" value="Unassembled WGS sequence"/>
</dbReference>
<dbReference type="OrthoDB" id="191150at2759"/>
<accession>A0A1V8TVE8</accession>
<proteinExistence type="inferred from homology"/>
<evidence type="ECO:0000313" key="3">
    <source>
        <dbReference type="EMBL" id="OQO15284.1"/>
    </source>
</evidence>
<evidence type="ECO:0008006" key="5">
    <source>
        <dbReference type="Google" id="ProtNLM"/>
    </source>
</evidence>
<organism evidence="3 4">
    <name type="scientific">Cryoendolithus antarcticus</name>
    <dbReference type="NCBI Taxonomy" id="1507870"/>
    <lineage>
        <taxon>Eukaryota</taxon>
        <taxon>Fungi</taxon>
        <taxon>Dikarya</taxon>
        <taxon>Ascomycota</taxon>
        <taxon>Pezizomycotina</taxon>
        <taxon>Dothideomycetes</taxon>
        <taxon>Dothideomycetidae</taxon>
        <taxon>Cladosporiales</taxon>
        <taxon>Cladosporiaceae</taxon>
        <taxon>Cryoendolithus</taxon>
    </lineage>
</organism>
<comment type="similarity">
    <text evidence="1">Belongs to the phospholipid scramblase family.</text>
</comment>
<sequence>MSSITWTARLPRPTALGHDIQRSARFVNQRRWLQARPPPPPKPRPSPRSRAWANTGKSNAEDPQSALQRTQQSYGAEQAQQQQAAPQPQVEPQVNRTAALASALAESEDNDLVTEVHIPKDADGVLQPGHPAMSILGNSSLVITRQMEFMNLIIGMEQANRYTIMDGEGNTHGSIAEMDNGIGKSMMRQFAKTHRSFSAHIFDAQGREVLRIHRPFAWINSKVRIYDAVPEGGYEDYPAAHGLQNNTTTAVATQSPITPQLSPLNLEEMRIIGEVQQEWAPLRRKYHLFAHRPSVDETPQPSNAASASRIAALTNSNPQPEAGNLAQFAAIDAQMLSWDFSLISNDSKTIGAVNRNFRGFGREIFTDTGAYALRMDSASQTSALETSAGQEVARYEKEATSLTLDQRAVMLATAVSIDFDYFSRHSSHASGVGFMPIWWPFGGGGAAAEGAGAAGAGAAGGAVEGVTGGAVGAAGRGLGSGAGAAGEGAIAGAGTMAGYEAMQRGAYGPRGGDDASPTANEPYSDASPGQTRPSNDTWGEGQDPWGGSGGGGGAPPSAGGGGEGGEGGGWGDVFSDFFSD</sequence>
<protein>
    <recommendedName>
        <fullName evidence="5">Scramblase-domain-containing protein</fullName>
    </recommendedName>
</protein>
<dbReference type="AlphaFoldDB" id="A0A1V8TVE8"/>
<feature type="compositionally biased region" description="Polar residues" evidence="2">
    <location>
        <begin position="517"/>
        <end position="537"/>
    </location>
</feature>
<dbReference type="InterPro" id="IPR005552">
    <property type="entry name" value="Scramblase"/>
</dbReference>
<feature type="compositionally biased region" description="Low complexity" evidence="2">
    <location>
        <begin position="76"/>
        <end position="95"/>
    </location>
</feature>
<dbReference type="EMBL" id="NAJO01000001">
    <property type="protein sequence ID" value="OQO15284.1"/>
    <property type="molecule type" value="Genomic_DNA"/>
</dbReference>
<evidence type="ECO:0000256" key="1">
    <source>
        <dbReference type="ARBA" id="ARBA00005350"/>
    </source>
</evidence>
<feature type="compositionally biased region" description="Polar residues" evidence="2">
    <location>
        <begin position="55"/>
        <end position="75"/>
    </location>
</feature>
<feature type="compositionally biased region" description="Gly residues" evidence="2">
    <location>
        <begin position="544"/>
        <end position="571"/>
    </location>
</feature>
<comment type="caution">
    <text evidence="3">The sequence shown here is derived from an EMBL/GenBank/DDBJ whole genome shotgun (WGS) entry which is preliminary data.</text>
</comment>
<feature type="compositionally biased region" description="Pro residues" evidence="2">
    <location>
        <begin position="36"/>
        <end position="46"/>
    </location>
</feature>
<dbReference type="STRING" id="1507870.A0A1V8TVE8"/>
<dbReference type="GO" id="GO:0017128">
    <property type="term" value="F:phospholipid scramblase activity"/>
    <property type="evidence" value="ECO:0007669"/>
    <property type="project" value="InterPro"/>
</dbReference>
<dbReference type="PANTHER" id="PTHR23248">
    <property type="entry name" value="PHOSPHOLIPID SCRAMBLASE-RELATED"/>
    <property type="match status" value="1"/>
</dbReference>
<feature type="region of interest" description="Disordered" evidence="2">
    <location>
        <begin position="505"/>
        <end position="580"/>
    </location>
</feature>
<dbReference type="InParanoid" id="A0A1V8TVE8"/>
<reference evidence="4" key="1">
    <citation type="submission" date="2017-03" db="EMBL/GenBank/DDBJ databases">
        <title>Genomes of endolithic fungi from Antarctica.</title>
        <authorList>
            <person name="Coleine C."/>
            <person name="Masonjones S."/>
            <person name="Stajich J.E."/>
        </authorList>
    </citation>
    <scope>NUCLEOTIDE SEQUENCE [LARGE SCALE GENOMIC DNA]</scope>
    <source>
        <strain evidence="4">CCFEE 5527</strain>
    </source>
</reference>
<dbReference type="GO" id="GO:0005886">
    <property type="term" value="C:plasma membrane"/>
    <property type="evidence" value="ECO:0007669"/>
    <property type="project" value="TreeGrafter"/>
</dbReference>
<dbReference type="FunCoup" id="A0A1V8TVE8">
    <property type="interactions" value="319"/>
</dbReference>
<gene>
    <name evidence="3" type="ORF">B0A48_00667</name>
</gene>
<evidence type="ECO:0000313" key="4">
    <source>
        <dbReference type="Proteomes" id="UP000192596"/>
    </source>
</evidence>
<feature type="region of interest" description="Disordered" evidence="2">
    <location>
        <begin position="1"/>
        <end position="95"/>
    </location>
</feature>